<dbReference type="Proteomes" id="UP001159363">
    <property type="component" value="Chromosome 3"/>
</dbReference>
<protein>
    <submittedName>
        <fullName evidence="2">Uncharacterized protein</fullName>
    </submittedName>
</protein>
<evidence type="ECO:0000256" key="1">
    <source>
        <dbReference type="SAM" id="MobiDB-lite"/>
    </source>
</evidence>
<organism evidence="2 3">
    <name type="scientific">Dryococelus australis</name>
    <dbReference type="NCBI Taxonomy" id="614101"/>
    <lineage>
        <taxon>Eukaryota</taxon>
        <taxon>Metazoa</taxon>
        <taxon>Ecdysozoa</taxon>
        <taxon>Arthropoda</taxon>
        <taxon>Hexapoda</taxon>
        <taxon>Insecta</taxon>
        <taxon>Pterygota</taxon>
        <taxon>Neoptera</taxon>
        <taxon>Polyneoptera</taxon>
        <taxon>Phasmatodea</taxon>
        <taxon>Verophasmatodea</taxon>
        <taxon>Anareolatae</taxon>
        <taxon>Phasmatidae</taxon>
        <taxon>Eurycanthinae</taxon>
        <taxon>Dryococelus</taxon>
    </lineage>
</organism>
<comment type="caution">
    <text evidence="2">The sequence shown here is derived from an EMBL/GenBank/DDBJ whole genome shotgun (WGS) entry which is preliminary data.</text>
</comment>
<accession>A0ABQ9HUS5</accession>
<dbReference type="EMBL" id="JARBHB010000003">
    <property type="protein sequence ID" value="KAJ8888149.1"/>
    <property type="molecule type" value="Genomic_DNA"/>
</dbReference>
<sequence>MSMEPRYHLTASLHRNAVNWNGTDNTTGRNPSVSSGMKKPSLRFPCNESFSVIMELLLPPNQMRHAVVKCYLKIDSQMCVKRSMTMRGQCSKKTPSPVSRELYQPSECVCVFPDEATIHISRHDSCHCIRLWSPEYSHSAIDRLRNNPKFNVRCYLDCDKVIYTFPFAEKTTMDYLRYCKLGDATAYMQDAAIHRSRLLQFTTN</sequence>
<feature type="compositionally biased region" description="Polar residues" evidence="1">
    <location>
        <begin position="18"/>
        <end position="35"/>
    </location>
</feature>
<evidence type="ECO:0000313" key="2">
    <source>
        <dbReference type="EMBL" id="KAJ8888149.1"/>
    </source>
</evidence>
<proteinExistence type="predicted"/>
<gene>
    <name evidence="2" type="ORF">PR048_007636</name>
</gene>
<reference evidence="2 3" key="1">
    <citation type="submission" date="2023-02" db="EMBL/GenBank/DDBJ databases">
        <title>LHISI_Scaffold_Assembly.</title>
        <authorList>
            <person name="Stuart O.P."/>
            <person name="Cleave R."/>
            <person name="Magrath M.J.L."/>
            <person name="Mikheyev A.S."/>
        </authorList>
    </citation>
    <scope>NUCLEOTIDE SEQUENCE [LARGE SCALE GENOMIC DNA]</scope>
    <source>
        <strain evidence="2">Daus_M_001</strain>
        <tissue evidence="2">Leg muscle</tissue>
    </source>
</reference>
<evidence type="ECO:0000313" key="3">
    <source>
        <dbReference type="Proteomes" id="UP001159363"/>
    </source>
</evidence>
<name>A0ABQ9HUS5_9NEOP</name>
<feature type="region of interest" description="Disordered" evidence="1">
    <location>
        <begin position="18"/>
        <end position="38"/>
    </location>
</feature>
<keyword evidence="3" id="KW-1185">Reference proteome</keyword>